<dbReference type="EMBL" id="BAABXL010000001">
    <property type="protein sequence ID" value="GAA6268678.1"/>
    <property type="molecule type" value="Genomic_DNA"/>
</dbReference>
<keyword evidence="3 10" id="KW-0662">Pyridine nucleotide biosynthesis</keyword>
<evidence type="ECO:0000313" key="13">
    <source>
        <dbReference type="Proteomes" id="UP001600894"/>
    </source>
</evidence>
<dbReference type="Gene3D" id="3.40.50.620">
    <property type="entry name" value="HUPs"/>
    <property type="match status" value="1"/>
</dbReference>
<feature type="domain" description="Cytidyltransferase-like" evidence="11">
    <location>
        <begin position="6"/>
        <end position="174"/>
    </location>
</feature>
<dbReference type="EC" id="2.7.7.18" evidence="10"/>
<keyword evidence="7 10" id="KW-0067">ATP-binding</keyword>
<keyword evidence="4 10" id="KW-0808">Transferase</keyword>
<gene>
    <name evidence="10 12" type="primary">nadD</name>
    <name evidence="12" type="ORF">F130042H8_17380</name>
</gene>
<dbReference type="InterPro" id="IPR014729">
    <property type="entry name" value="Rossmann-like_a/b/a_fold"/>
</dbReference>
<dbReference type="Pfam" id="PF01467">
    <property type="entry name" value="CTP_transf_like"/>
    <property type="match status" value="1"/>
</dbReference>
<dbReference type="SUPFAM" id="SSF52374">
    <property type="entry name" value="Nucleotidylyl transferase"/>
    <property type="match status" value="1"/>
</dbReference>
<dbReference type="NCBIfam" id="NF000840">
    <property type="entry name" value="PRK00071.1-3"/>
    <property type="match status" value="1"/>
</dbReference>
<dbReference type="CDD" id="cd02165">
    <property type="entry name" value="NMNAT"/>
    <property type="match status" value="1"/>
</dbReference>
<keyword evidence="5 10" id="KW-0548">Nucleotidyltransferase</keyword>
<evidence type="ECO:0000256" key="4">
    <source>
        <dbReference type="ARBA" id="ARBA00022679"/>
    </source>
</evidence>
<evidence type="ECO:0000256" key="10">
    <source>
        <dbReference type="HAMAP-Rule" id="MF_00244"/>
    </source>
</evidence>
<dbReference type="NCBIfam" id="TIGR00482">
    <property type="entry name" value="nicotinate (nicotinamide) nucleotide adenylyltransferase"/>
    <property type="match status" value="1"/>
</dbReference>
<name>A0ABQ0AXB9_9FIRM</name>
<evidence type="ECO:0000256" key="6">
    <source>
        <dbReference type="ARBA" id="ARBA00022741"/>
    </source>
</evidence>
<dbReference type="PANTHER" id="PTHR39321:SF3">
    <property type="entry name" value="PHOSPHOPANTETHEINE ADENYLYLTRANSFERASE"/>
    <property type="match status" value="1"/>
</dbReference>
<keyword evidence="13" id="KW-1185">Reference proteome</keyword>
<evidence type="ECO:0000256" key="3">
    <source>
        <dbReference type="ARBA" id="ARBA00022642"/>
    </source>
</evidence>
<keyword evidence="6 10" id="KW-0547">Nucleotide-binding</keyword>
<evidence type="ECO:0000313" key="12">
    <source>
        <dbReference type="EMBL" id="GAA6268678.1"/>
    </source>
</evidence>
<comment type="catalytic activity">
    <reaction evidence="9 10">
        <text>nicotinate beta-D-ribonucleotide + ATP + H(+) = deamido-NAD(+) + diphosphate</text>
        <dbReference type="Rhea" id="RHEA:22860"/>
        <dbReference type="ChEBI" id="CHEBI:15378"/>
        <dbReference type="ChEBI" id="CHEBI:30616"/>
        <dbReference type="ChEBI" id="CHEBI:33019"/>
        <dbReference type="ChEBI" id="CHEBI:57502"/>
        <dbReference type="ChEBI" id="CHEBI:58437"/>
        <dbReference type="EC" id="2.7.7.18"/>
    </reaction>
</comment>
<organism evidence="12 13">
    <name type="scientific">Enterocloster alcoholdehydrogenati</name>
    <dbReference type="NCBI Taxonomy" id="2547410"/>
    <lineage>
        <taxon>Bacteria</taxon>
        <taxon>Bacillati</taxon>
        <taxon>Bacillota</taxon>
        <taxon>Clostridia</taxon>
        <taxon>Lachnospirales</taxon>
        <taxon>Lachnospiraceae</taxon>
        <taxon>Enterocloster</taxon>
    </lineage>
</organism>
<reference evidence="12 13" key="1">
    <citation type="submission" date="2024-04" db="EMBL/GenBank/DDBJ databases">
        <title>Defined microbial consortia suppress multidrug-resistant proinflammatory Enterobacteriaceae via ecological control.</title>
        <authorList>
            <person name="Furuichi M."/>
            <person name="Kawaguchi T."/>
            <person name="Pust M."/>
            <person name="Yasuma K."/>
            <person name="Plichta D."/>
            <person name="Hasegawa N."/>
            <person name="Ohya T."/>
            <person name="Bhattarai S."/>
            <person name="Sasajima S."/>
            <person name="Aoto Y."/>
            <person name="Tuganbaev T."/>
            <person name="Yaginuma M."/>
            <person name="Ueda M."/>
            <person name="Okahashi N."/>
            <person name="Amafuji K."/>
            <person name="Kiridooshi Y."/>
            <person name="Sugita K."/>
            <person name="Strazar M."/>
            <person name="Skelly A."/>
            <person name="Suda W."/>
            <person name="Hattori M."/>
            <person name="Nakamoto N."/>
            <person name="Caballero S."/>
            <person name="Norman J."/>
            <person name="Olle B."/>
            <person name="Tanoue T."/>
            <person name="Arita M."/>
            <person name="Bucci V."/>
            <person name="Atarashi K."/>
            <person name="Xavier R."/>
            <person name="Honda K."/>
        </authorList>
    </citation>
    <scope>NUCLEOTIDE SEQUENCE [LARGE SCALE GENOMIC DNA]</scope>
    <source>
        <strain evidence="13">f13</strain>
    </source>
</reference>
<dbReference type="RefSeq" id="WP_176253425.1">
    <property type="nucleotide sequence ID" value="NZ_BAABXL010000001.1"/>
</dbReference>
<dbReference type="Proteomes" id="UP001600894">
    <property type="component" value="Unassembled WGS sequence"/>
</dbReference>
<dbReference type="GO" id="GO:0016779">
    <property type="term" value="F:nucleotidyltransferase activity"/>
    <property type="evidence" value="ECO:0007669"/>
    <property type="project" value="UniProtKB-KW"/>
</dbReference>
<evidence type="ECO:0000256" key="7">
    <source>
        <dbReference type="ARBA" id="ARBA00022840"/>
    </source>
</evidence>
<accession>A0ABQ0AXB9</accession>
<comment type="caution">
    <text evidence="12">The sequence shown here is derived from an EMBL/GenBank/DDBJ whole genome shotgun (WGS) entry which is preliminary data.</text>
</comment>
<keyword evidence="8 10" id="KW-0520">NAD</keyword>
<dbReference type="InterPro" id="IPR004821">
    <property type="entry name" value="Cyt_trans-like"/>
</dbReference>
<dbReference type="InterPro" id="IPR005248">
    <property type="entry name" value="NadD/NMNAT"/>
</dbReference>
<evidence type="ECO:0000256" key="8">
    <source>
        <dbReference type="ARBA" id="ARBA00023027"/>
    </source>
</evidence>
<sequence>MAKIGLLGGTFDPIHRGHLTLGQQAYRQFDLDQVWFMPSSLPPHKQTKKVTKGTERQDMVKLAIKEDPKFRYSDFEFQRQGNSYTAQTLMLLKEAYPRHLFYFIEGADSLYEIEDWFHPEMVMKETMILVAGRPYGRTHRPLEAQIAYLEAKYGAKIGRISFKEMDISSEEIRKAAKEGKDLTRWVPETVAEYIKAHGLYQ</sequence>
<protein>
    <recommendedName>
        <fullName evidence="10">Probable nicotinate-nucleotide adenylyltransferase</fullName>
        <ecNumber evidence="10">2.7.7.18</ecNumber>
    </recommendedName>
    <alternativeName>
        <fullName evidence="10">Deamido-NAD(+) diphosphorylase</fullName>
    </alternativeName>
    <alternativeName>
        <fullName evidence="10">Deamido-NAD(+) pyrophosphorylase</fullName>
    </alternativeName>
    <alternativeName>
        <fullName evidence="10">Nicotinate mononucleotide adenylyltransferase</fullName>
        <shortName evidence="10">NaMN adenylyltransferase</shortName>
    </alternativeName>
</protein>
<evidence type="ECO:0000256" key="2">
    <source>
        <dbReference type="ARBA" id="ARBA00005019"/>
    </source>
</evidence>
<evidence type="ECO:0000259" key="11">
    <source>
        <dbReference type="Pfam" id="PF01467"/>
    </source>
</evidence>
<evidence type="ECO:0000256" key="5">
    <source>
        <dbReference type="ARBA" id="ARBA00022695"/>
    </source>
</evidence>
<evidence type="ECO:0000256" key="9">
    <source>
        <dbReference type="ARBA" id="ARBA00048721"/>
    </source>
</evidence>
<dbReference type="HAMAP" id="MF_00244">
    <property type="entry name" value="NaMN_adenylyltr"/>
    <property type="match status" value="1"/>
</dbReference>
<comment type="function">
    <text evidence="1 10">Catalyzes the reversible adenylation of nicotinate mononucleotide (NaMN) to nicotinic acid adenine dinucleotide (NaAD).</text>
</comment>
<dbReference type="NCBIfam" id="TIGR00125">
    <property type="entry name" value="cyt_tran_rel"/>
    <property type="match status" value="1"/>
</dbReference>
<comment type="pathway">
    <text evidence="2 10">Cofactor biosynthesis; NAD(+) biosynthesis; deamido-NAD(+) from nicotinate D-ribonucleotide: step 1/1.</text>
</comment>
<comment type="similarity">
    <text evidence="10">Belongs to the NadD family.</text>
</comment>
<dbReference type="PANTHER" id="PTHR39321">
    <property type="entry name" value="NICOTINATE-NUCLEOTIDE ADENYLYLTRANSFERASE-RELATED"/>
    <property type="match status" value="1"/>
</dbReference>
<proteinExistence type="inferred from homology"/>
<evidence type="ECO:0000256" key="1">
    <source>
        <dbReference type="ARBA" id="ARBA00002324"/>
    </source>
</evidence>